<dbReference type="GeneID" id="78512453"/>
<keyword evidence="7 10" id="KW-0143">Chaperone</keyword>
<dbReference type="PANTHER" id="PTHR11638">
    <property type="entry name" value="ATP-DEPENDENT CLP PROTEASE"/>
    <property type="match status" value="1"/>
</dbReference>
<dbReference type="GO" id="GO:0005737">
    <property type="term" value="C:cytoplasm"/>
    <property type="evidence" value="ECO:0007669"/>
    <property type="project" value="TreeGrafter"/>
</dbReference>
<keyword evidence="2 9" id="KW-0677">Repeat</keyword>
<evidence type="ECO:0000256" key="2">
    <source>
        <dbReference type="ARBA" id="ARBA00022737"/>
    </source>
</evidence>
<keyword evidence="13" id="KW-1185">Reference proteome</keyword>
<dbReference type="GO" id="GO:0034605">
    <property type="term" value="P:cellular response to heat"/>
    <property type="evidence" value="ECO:0007669"/>
    <property type="project" value="TreeGrafter"/>
</dbReference>
<dbReference type="Gene3D" id="1.10.8.60">
    <property type="match status" value="2"/>
</dbReference>
<dbReference type="PROSITE" id="PS00870">
    <property type="entry name" value="CLPAB_1"/>
    <property type="match status" value="1"/>
</dbReference>
<dbReference type="InterPro" id="IPR027417">
    <property type="entry name" value="P-loop_NTPase"/>
</dbReference>
<dbReference type="InterPro" id="IPR050130">
    <property type="entry name" value="ClpA_ClpB"/>
</dbReference>
<evidence type="ECO:0000256" key="4">
    <source>
        <dbReference type="ARBA" id="ARBA00022840"/>
    </source>
</evidence>
<comment type="subunit">
    <text evidence="8">Homohexamer. The oligomerization is ATP-dependent.</text>
</comment>
<name>E1QVJ0_OLSUV</name>
<evidence type="ECO:0000256" key="1">
    <source>
        <dbReference type="ARBA" id="ARBA00008675"/>
    </source>
</evidence>
<dbReference type="SUPFAM" id="SSF52540">
    <property type="entry name" value="P-loop containing nucleoside triphosphate hydrolases"/>
    <property type="match status" value="2"/>
</dbReference>
<dbReference type="OrthoDB" id="9803641at2"/>
<dbReference type="PRINTS" id="PR00300">
    <property type="entry name" value="CLPPROTEASEA"/>
</dbReference>
<evidence type="ECO:0000256" key="6">
    <source>
        <dbReference type="ARBA" id="ARBA00023054"/>
    </source>
</evidence>
<keyword evidence="4 10" id="KW-0067">ATP-binding</keyword>
<dbReference type="SMART" id="SM00382">
    <property type="entry name" value="AAA"/>
    <property type="match status" value="2"/>
</dbReference>
<keyword evidence="3 10" id="KW-0547">Nucleotide-binding</keyword>
<dbReference type="Pfam" id="PF02861">
    <property type="entry name" value="Clp_N"/>
    <property type="match status" value="1"/>
</dbReference>
<dbReference type="InterPro" id="IPR003959">
    <property type="entry name" value="ATPase_AAA_core"/>
</dbReference>
<evidence type="ECO:0000256" key="9">
    <source>
        <dbReference type="PROSITE-ProRule" id="PRU01251"/>
    </source>
</evidence>
<dbReference type="HOGENOM" id="CLU_005070_4_1_11"/>
<feature type="domain" description="Clp R" evidence="11">
    <location>
        <begin position="3"/>
        <end position="154"/>
    </location>
</feature>
<protein>
    <submittedName>
        <fullName evidence="12">ATPase AAA-2 domain protein</fullName>
    </submittedName>
</protein>
<organism evidence="12 13">
    <name type="scientific">Olsenella uli (strain ATCC 49627 / DSM 7084 / CCUG 31166 / CIP 109912 / JCM 12494 / LMG 11480 / NCIMB 702895 / VPI D76D-27C)</name>
    <name type="common">Lactobacillus uli</name>
    <dbReference type="NCBI Taxonomy" id="633147"/>
    <lineage>
        <taxon>Bacteria</taxon>
        <taxon>Bacillati</taxon>
        <taxon>Actinomycetota</taxon>
        <taxon>Coriobacteriia</taxon>
        <taxon>Coriobacteriales</taxon>
        <taxon>Atopobiaceae</taxon>
        <taxon>Olsenella</taxon>
    </lineage>
</organism>
<dbReference type="GO" id="GO:0016887">
    <property type="term" value="F:ATP hydrolysis activity"/>
    <property type="evidence" value="ECO:0007669"/>
    <property type="project" value="InterPro"/>
</dbReference>
<evidence type="ECO:0000256" key="5">
    <source>
        <dbReference type="ARBA" id="ARBA00023016"/>
    </source>
</evidence>
<evidence type="ECO:0000313" key="13">
    <source>
        <dbReference type="Proteomes" id="UP000000333"/>
    </source>
</evidence>
<sequence length="761" mass="82953">MRLSNLTNGAEQAMARSREIASSLGQHLVGSEHLLLSLLRDEGAASSVLGAFGVRYGSVMAALSRTDGELASQHAGYLGLSYTPNATHVLEHAKRHAEEIRSILISTEQILWGILDVEECLAFQILSTMGVDMHQLRRILEEDSLAAVSAIRSSGISEDEGSSFGTLEEFGTDLTERAAKGELDEVIGRKDDMRQLMQILGRRRKNNPLILGDPGVGKSALVEGLADLIVVGKVPSYLKGVRIITLDLGSIVSGSKYRGDFERRMRGCIQEAMRAGNVILFIDEIHSVIGAGAGEGSVDAGSILKPPLSRGDIQVIGATTIDEYRKRFTNDPALERRFQPLTIEEPDSDETLLILDGLKERYESFHGVSYTSEALESAVGLSGRYLSGRHQPDKAIDVMDAAGARLCYESTMGEAGETGLASEGAVVVDKHLVAEIVSEASGVPVSRLTEEQSKRLLKMEEALERRVVGQDEAVSVVSKTIRRVRAGLSDPRRPGGSFLFLGPTGVGKTELAKALAEFLFGSEGSLITFDMSEYMEKFAVSRLIGAPPGYVGYDEGGQLTKAVRLHPYSVILFDEMEKAHPDVFNILLQVLEEGRLTDGQGRKVNFRNAIVIMTSNVGARDIMRDRTVGFMPTTEEADALAVRKDVTSSLSRMFRPEFLNRIDRQVIFNRITGENGIKIVDLMLGDLLERLGGRGLGIEVTPEAKGLLAKEGIDEKYGARSLRRVIQQRLEDPISEGILRGDWDDGDVIHVDCEDDGLQIS</sequence>
<proteinExistence type="inferred from homology"/>
<dbReference type="FunFam" id="3.40.50.300:FF:000025">
    <property type="entry name" value="ATP-dependent Clp protease subunit"/>
    <property type="match status" value="1"/>
</dbReference>
<dbReference type="Pfam" id="PF10431">
    <property type="entry name" value="ClpB_D2-small"/>
    <property type="match status" value="1"/>
</dbReference>
<dbReference type="InterPro" id="IPR041546">
    <property type="entry name" value="ClpA/ClpB_AAA_lid"/>
</dbReference>
<evidence type="ECO:0000256" key="3">
    <source>
        <dbReference type="ARBA" id="ARBA00022741"/>
    </source>
</evidence>
<dbReference type="CDD" id="cd00009">
    <property type="entry name" value="AAA"/>
    <property type="match status" value="1"/>
</dbReference>
<dbReference type="CDD" id="cd19499">
    <property type="entry name" value="RecA-like_ClpB_Hsp104-like"/>
    <property type="match status" value="1"/>
</dbReference>
<accession>E1QVJ0</accession>
<dbReference type="Pfam" id="PF17871">
    <property type="entry name" value="AAA_lid_9"/>
    <property type="match status" value="1"/>
</dbReference>
<dbReference type="PANTHER" id="PTHR11638:SF18">
    <property type="entry name" value="HEAT SHOCK PROTEIN 104"/>
    <property type="match status" value="1"/>
</dbReference>
<dbReference type="STRING" id="633147.Olsu_1032"/>
<dbReference type="EMBL" id="CP002106">
    <property type="protein sequence ID" value="ADK68143.1"/>
    <property type="molecule type" value="Genomic_DNA"/>
</dbReference>
<dbReference type="Proteomes" id="UP000000333">
    <property type="component" value="Chromosome"/>
</dbReference>
<dbReference type="GO" id="GO:0005524">
    <property type="term" value="F:ATP binding"/>
    <property type="evidence" value="ECO:0007669"/>
    <property type="project" value="UniProtKB-KW"/>
</dbReference>
<dbReference type="SMART" id="SM01086">
    <property type="entry name" value="ClpB_D2-small"/>
    <property type="match status" value="1"/>
</dbReference>
<dbReference type="Gene3D" id="1.10.1780.10">
    <property type="entry name" value="Clp, N-terminal domain"/>
    <property type="match status" value="1"/>
</dbReference>
<dbReference type="InterPro" id="IPR019489">
    <property type="entry name" value="Clp_ATPase_C"/>
</dbReference>
<dbReference type="Pfam" id="PF00004">
    <property type="entry name" value="AAA"/>
    <property type="match status" value="1"/>
</dbReference>
<dbReference type="InterPro" id="IPR028299">
    <property type="entry name" value="ClpA/B_CS2"/>
</dbReference>
<evidence type="ECO:0000256" key="7">
    <source>
        <dbReference type="ARBA" id="ARBA00023186"/>
    </source>
</evidence>
<dbReference type="KEGG" id="ols:Olsu_1032"/>
<keyword evidence="5" id="KW-0346">Stress response</keyword>
<dbReference type="InterPro" id="IPR001270">
    <property type="entry name" value="ClpA/B"/>
</dbReference>
<dbReference type="RefSeq" id="WP_013251895.1">
    <property type="nucleotide sequence ID" value="NC_014363.1"/>
</dbReference>
<keyword evidence="6" id="KW-0175">Coiled coil</keyword>
<dbReference type="PROSITE" id="PS00871">
    <property type="entry name" value="CLPAB_2"/>
    <property type="match status" value="1"/>
</dbReference>
<gene>
    <name evidence="12" type="ordered locus">Olsu_1032</name>
</gene>
<reference evidence="12 13" key="1">
    <citation type="journal article" date="2010" name="Stand. Genomic Sci.">
        <title>Complete genome sequence of Olsenella uli type strain (VPI D76D-27C).</title>
        <authorList>
            <person name="Goker M."/>
            <person name="Held B."/>
            <person name="Lucas S."/>
            <person name="Nolan M."/>
            <person name="Yasawong M."/>
            <person name="Glavina Del Rio T."/>
            <person name="Tice H."/>
            <person name="Cheng J.F."/>
            <person name="Bruce D."/>
            <person name="Detter J.C."/>
            <person name="Tapia R."/>
            <person name="Han C."/>
            <person name="Goodwin L."/>
            <person name="Pitluck S."/>
            <person name="Liolios K."/>
            <person name="Ivanova N."/>
            <person name="Mavromatis K."/>
            <person name="Mikhailova N."/>
            <person name="Pati A."/>
            <person name="Chen A."/>
            <person name="Palaniappan K."/>
            <person name="Land M."/>
            <person name="Hauser L."/>
            <person name="Chang Y.J."/>
            <person name="Jeffries C.D."/>
            <person name="Rohde M."/>
            <person name="Sikorski J."/>
            <person name="Pukall R."/>
            <person name="Woyke T."/>
            <person name="Bristow J."/>
            <person name="Eisen J.A."/>
            <person name="Markowitz V."/>
            <person name="Hugenholtz P."/>
            <person name="Kyrpides N.C."/>
            <person name="Klenk H.P."/>
            <person name="Lapidus A."/>
        </authorList>
    </citation>
    <scope>NUCLEOTIDE SEQUENCE [LARGE SCALE GENOMIC DNA]</scope>
    <source>
        <strain evidence="13">ATCC 49627 / DSM 7084 / CIP 109912 / JCM 12494 / NCIMB 702895 / VPI D76D-27C</strain>
    </source>
</reference>
<dbReference type="AlphaFoldDB" id="E1QVJ0"/>
<evidence type="ECO:0000256" key="10">
    <source>
        <dbReference type="RuleBase" id="RU004432"/>
    </source>
</evidence>
<dbReference type="eggNOG" id="COG0542">
    <property type="taxonomic scope" value="Bacteria"/>
</dbReference>
<evidence type="ECO:0000313" key="12">
    <source>
        <dbReference type="EMBL" id="ADK68143.1"/>
    </source>
</evidence>
<dbReference type="InterPro" id="IPR003593">
    <property type="entry name" value="AAA+_ATPase"/>
</dbReference>
<evidence type="ECO:0000259" key="11">
    <source>
        <dbReference type="PROSITE" id="PS51903"/>
    </source>
</evidence>
<dbReference type="InterPro" id="IPR036628">
    <property type="entry name" value="Clp_N_dom_sf"/>
</dbReference>
<dbReference type="InterPro" id="IPR018368">
    <property type="entry name" value="ClpA/B_CS1"/>
</dbReference>
<dbReference type="PROSITE" id="PS51903">
    <property type="entry name" value="CLP_R"/>
    <property type="match status" value="1"/>
</dbReference>
<comment type="similarity">
    <text evidence="1 10">Belongs to the ClpA/ClpB family.</text>
</comment>
<dbReference type="InterPro" id="IPR004176">
    <property type="entry name" value="Clp_R_N"/>
</dbReference>
<dbReference type="Pfam" id="PF07724">
    <property type="entry name" value="AAA_2"/>
    <property type="match status" value="1"/>
</dbReference>
<evidence type="ECO:0000256" key="8">
    <source>
        <dbReference type="ARBA" id="ARBA00026057"/>
    </source>
</evidence>
<dbReference type="SUPFAM" id="SSF81923">
    <property type="entry name" value="Double Clp-N motif"/>
    <property type="match status" value="1"/>
</dbReference>
<dbReference type="Gene3D" id="3.40.50.300">
    <property type="entry name" value="P-loop containing nucleotide triphosphate hydrolases"/>
    <property type="match status" value="2"/>
</dbReference>